<proteinExistence type="predicted"/>
<reference evidence="3" key="1">
    <citation type="journal article" date="2019" name="Int. J. Syst. Evol. Microbiol.">
        <title>The Global Catalogue of Microorganisms (GCM) 10K type strain sequencing project: providing services to taxonomists for standard genome sequencing and annotation.</title>
        <authorList>
            <consortium name="The Broad Institute Genomics Platform"/>
            <consortium name="The Broad Institute Genome Sequencing Center for Infectious Disease"/>
            <person name="Wu L."/>
            <person name="Ma J."/>
        </authorList>
    </citation>
    <scope>NUCLEOTIDE SEQUENCE [LARGE SCALE GENOMIC DNA]</scope>
    <source>
        <strain evidence="3">CGMCC 1.14993</strain>
    </source>
</reference>
<dbReference type="Gene3D" id="3.40.710.10">
    <property type="entry name" value="DD-peptidase/beta-lactamase superfamily"/>
    <property type="match status" value="1"/>
</dbReference>
<dbReference type="InterPro" id="IPR012338">
    <property type="entry name" value="Beta-lactam/transpept-like"/>
</dbReference>
<dbReference type="OrthoDB" id="846150at2"/>
<dbReference type="SUPFAM" id="SSF56601">
    <property type="entry name" value="beta-lactamase/transpeptidase-like"/>
    <property type="match status" value="1"/>
</dbReference>
<feature type="domain" description="Beta-lactamase-related" evidence="1">
    <location>
        <begin position="17"/>
        <end position="373"/>
    </location>
</feature>
<dbReference type="InterPro" id="IPR001466">
    <property type="entry name" value="Beta-lactam-related"/>
</dbReference>
<dbReference type="AlphaFoldDB" id="A0A8J3EXJ4"/>
<accession>A0A8J3EXJ4</accession>
<name>A0A8J3EXJ4_9BACI</name>
<dbReference type="PANTHER" id="PTHR46825">
    <property type="entry name" value="D-ALANYL-D-ALANINE-CARBOXYPEPTIDASE/ENDOPEPTIDASE AMPH"/>
    <property type="match status" value="1"/>
</dbReference>
<protein>
    <submittedName>
        <fullName evidence="2">Serine hydrolase</fullName>
    </submittedName>
</protein>
<evidence type="ECO:0000313" key="3">
    <source>
        <dbReference type="Proteomes" id="UP000626244"/>
    </source>
</evidence>
<comment type="caution">
    <text evidence="2">The sequence shown here is derived from an EMBL/GenBank/DDBJ whole genome shotgun (WGS) entry which is preliminary data.</text>
</comment>
<dbReference type="GO" id="GO:0016787">
    <property type="term" value="F:hydrolase activity"/>
    <property type="evidence" value="ECO:0007669"/>
    <property type="project" value="UniProtKB-KW"/>
</dbReference>
<dbReference type="RefSeq" id="WP_087998087.1">
    <property type="nucleotide sequence ID" value="NZ_BMHB01000001.1"/>
</dbReference>
<evidence type="ECO:0000259" key="1">
    <source>
        <dbReference type="Pfam" id="PF00144"/>
    </source>
</evidence>
<dbReference type="InterPro" id="IPR050491">
    <property type="entry name" value="AmpC-like"/>
</dbReference>
<sequence length="402" mass="45982">MSNITNKNDLSTVFYQEIDAIMKRYKIIGCQAVSVYKEQVIWSDSFGDRDFEKKLSVSENTMFRIASISKLFTVTAIMQLFERQQLTLDTDISDYLGFEVRNPKHPNSIITLKQLLTHTSSLTSDEESNSIYAKFIKDGQSSPSVSLKELLVPGGKYYTTQIWGDWQPGTSSNWVYSNIGAIICGAIIEQVSGIRFDSFIQQNIFKRLGMENVAFSYAGMKKVHEYGNLYELDENTKKYMVTIQDANETKFNKDSFKNYIPGTHGGLFEPQGGLRTSAFELSKFLRALMNGVYNGTSLLKEETLNEMKSVHWMREDENHFFSKMGLGFHISHDFLSDYNEMIGHAGEAYGLISNLYWNEEKKFGIIFILNGASFSLLNNSRFDVEKELAKVIFEQTIKQYID</sequence>
<dbReference type="Proteomes" id="UP000626244">
    <property type="component" value="Unassembled WGS sequence"/>
</dbReference>
<dbReference type="EMBL" id="BMHB01000001">
    <property type="protein sequence ID" value="GGI13237.1"/>
    <property type="molecule type" value="Genomic_DNA"/>
</dbReference>
<dbReference type="PANTHER" id="PTHR46825:SF9">
    <property type="entry name" value="BETA-LACTAMASE-RELATED DOMAIN-CONTAINING PROTEIN"/>
    <property type="match status" value="1"/>
</dbReference>
<keyword evidence="3" id="KW-1185">Reference proteome</keyword>
<dbReference type="Pfam" id="PF00144">
    <property type="entry name" value="Beta-lactamase"/>
    <property type="match status" value="1"/>
</dbReference>
<keyword evidence="2" id="KW-0378">Hydrolase</keyword>
<gene>
    <name evidence="2" type="ORF">GCM10007380_16910</name>
</gene>
<evidence type="ECO:0000313" key="2">
    <source>
        <dbReference type="EMBL" id="GGI13237.1"/>
    </source>
</evidence>
<organism evidence="2 3">
    <name type="scientific">Gottfriedia solisilvae</name>
    <dbReference type="NCBI Taxonomy" id="1516104"/>
    <lineage>
        <taxon>Bacteria</taxon>
        <taxon>Bacillati</taxon>
        <taxon>Bacillota</taxon>
        <taxon>Bacilli</taxon>
        <taxon>Bacillales</taxon>
        <taxon>Bacillaceae</taxon>
        <taxon>Gottfriedia</taxon>
    </lineage>
</organism>